<dbReference type="SUPFAM" id="SSF49265">
    <property type="entry name" value="Fibronectin type III"/>
    <property type="match status" value="1"/>
</dbReference>
<protein>
    <submittedName>
        <fullName evidence="1">Uncharacterized protein</fullName>
    </submittedName>
</protein>
<gene>
    <name evidence="1" type="ORF">UFOVP647_3</name>
</gene>
<accession>A0A6J5NBT1</accession>
<dbReference type="InterPro" id="IPR036116">
    <property type="entry name" value="FN3_sf"/>
</dbReference>
<reference evidence="1" key="1">
    <citation type="submission" date="2020-04" db="EMBL/GenBank/DDBJ databases">
        <authorList>
            <person name="Chiriac C."/>
            <person name="Salcher M."/>
            <person name="Ghai R."/>
            <person name="Kavagutti S V."/>
        </authorList>
    </citation>
    <scope>NUCLEOTIDE SEQUENCE</scope>
</reference>
<dbReference type="EMBL" id="LR796615">
    <property type="protein sequence ID" value="CAB4154458.1"/>
    <property type="molecule type" value="Genomic_DNA"/>
</dbReference>
<proteinExistence type="predicted"/>
<evidence type="ECO:0000313" key="1">
    <source>
        <dbReference type="EMBL" id="CAB4154458.1"/>
    </source>
</evidence>
<dbReference type="InterPro" id="IPR056928">
    <property type="entry name" value="Gp77-like"/>
</dbReference>
<sequence>MSTGFEIINQTLWVVKDPEAKLTYTFDWVDWLPAGDSLSAAVYTLQVRANDPDPLVKVTSGIQGTKTYVQLSDGQVGKNYIVTVKVTTTNGLIDRRNFRVRVENRSA</sequence>
<name>A0A6J5NBT1_9CAUD</name>
<organism evidence="1">
    <name type="scientific">uncultured Caudovirales phage</name>
    <dbReference type="NCBI Taxonomy" id="2100421"/>
    <lineage>
        <taxon>Viruses</taxon>
        <taxon>Duplodnaviria</taxon>
        <taxon>Heunggongvirae</taxon>
        <taxon>Uroviricota</taxon>
        <taxon>Caudoviricetes</taxon>
        <taxon>Peduoviridae</taxon>
        <taxon>Maltschvirus</taxon>
        <taxon>Maltschvirus maltsch</taxon>
    </lineage>
</organism>
<dbReference type="Pfam" id="PF23148">
    <property type="entry name" value="Gp77"/>
    <property type="match status" value="1"/>
</dbReference>